<evidence type="ECO:0000313" key="2">
    <source>
        <dbReference type="Proteomes" id="UP000449678"/>
    </source>
</evidence>
<dbReference type="EMBL" id="WWCO01000042">
    <property type="protein sequence ID" value="MYM37622.1"/>
    <property type="molecule type" value="Genomic_DNA"/>
</dbReference>
<keyword evidence="2" id="KW-1185">Reference proteome</keyword>
<dbReference type="Proteomes" id="UP000449678">
    <property type="component" value="Unassembled WGS sequence"/>
</dbReference>
<evidence type="ECO:0008006" key="3">
    <source>
        <dbReference type="Google" id="ProtNLM"/>
    </source>
</evidence>
<dbReference type="InterPro" id="IPR006626">
    <property type="entry name" value="PbH1"/>
</dbReference>
<name>A0ABW9VJ48_9BURK</name>
<organism evidence="1 2">
    <name type="scientific">Duganella lactea</name>
    <dbReference type="NCBI Taxonomy" id="2692173"/>
    <lineage>
        <taxon>Bacteria</taxon>
        <taxon>Pseudomonadati</taxon>
        <taxon>Pseudomonadota</taxon>
        <taxon>Betaproteobacteria</taxon>
        <taxon>Burkholderiales</taxon>
        <taxon>Oxalobacteraceae</taxon>
        <taxon>Telluria group</taxon>
        <taxon>Duganella</taxon>
    </lineage>
</organism>
<dbReference type="InterPro" id="IPR012334">
    <property type="entry name" value="Pectin_lyas_fold"/>
</dbReference>
<accession>A0ABW9VJ48</accession>
<dbReference type="Gene3D" id="2.160.20.10">
    <property type="entry name" value="Single-stranded right-handed beta-helix, Pectin lyase-like"/>
    <property type="match status" value="2"/>
</dbReference>
<dbReference type="RefSeq" id="WP_160992932.1">
    <property type="nucleotide sequence ID" value="NZ_WWCO01000042.1"/>
</dbReference>
<protein>
    <recommendedName>
        <fullName evidence="3">Right handed beta helix domain-containing protein</fullName>
    </recommendedName>
</protein>
<dbReference type="InterPro" id="IPR011050">
    <property type="entry name" value="Pectin_lyase_fold/virulence"/>
</dbReference>
<dbReference type="SUPFAM" id="SSF51126">
    <property type="entry name" value="Pectin lyase-like"/>
    <property type="match status" value="2"/>
</dbReference>
<evidence type="ECO:0000313" key="1">
    <source>
        <dbReference type="EMBL" id="MYM37622.1"/>
    </source>
</evidence>
<dbReference type="SMART" id="SM00710">
    <property type="entry name" value="PbH1"/>
    <property type="match status" value="8"/>
</dbReference>
<proteinExistence type="predicted"/>
<comment type="caution">
    <text evidence="1">The sequence shown here is derived from an EMBL/GenBank/DDBJ whole genome shotgun (WGS) entry which is preliminary data.</text>
</comment>
<sequence length="486" mass="52001">MLPIARRDFMKFLTMLSLPVKASEQPSVSSDSIEKNAPATTSACKKLPVVKLSEQLPKGFVVDGSVDYTQYIQKVLDQFSECGGEIELPANVSILVGNLVIHSNTRISGDKNTSILKIKPGCVGISANPEGARGMPKREVTNVVLSNFTIAGSVEKSGFSEHLHLLSMNGITNSKFSDLIISGFQGDGIYLGIVQQGSTVINTRKISISDVIIDGINRDNRNGISIVDGTEITIDKVTISRCSRRNMPGAIDIEPDIRQARIGDISISNVQIFDCGGGVGAVSLAYANVPFDTPPGKIRIDKVTVDGCASNAFAAISRRSLSAYHDPMNVDVVISNCIAKNGGEPFALVGVSNVKLLNNKFSDFKGTALVGYIRPEKKCAKILLSGNTWMNCGKISGTGLAIYSVSDLKIADEFIDCGAGIVGKANAISFNLGVSEFVDISRAKFSSPTGKTMVMIKKNIGHFFSPKTNHPSINKNTNLISEFEAR</sequence>
<gene>
    <name evidence="1" type="ORF">GTP38_25175</name>
</gene>
<reference evidence="1 2" key="1">
    <citation type="submission" date="2019-12" db="EMBL/GenBank/DDBJ databases">
        <title>Novel species isolated from a subtropical stream in China.</title>
        <authorList>
            <person name="Lu H."/>
        </authorList>
    </citation>
    <scope>NUCLEOTIDE SEQUENCE [LARGE SCALE GENOMIC DNA]</scope>
    <source>
        <strain evidence="1 2">FT94W</strain>
    </source>
</reference>